<feature type="transmembrane region" description="Helical" evidence="9">
    <location>
        <begin position="199"/>
        <end position="217"/>
    </location>
</feature>
<evidence type="ECO:0000256" key="3">
    <source>
        <dbReference type="ARBA" id="ARBA00022692"/>
    </source>
</evidence>
<evidence type="ECO:0000256" key="9">
    <source>
        <dbReference type="SAM" id="Phobius"/>
    </source>
</evidence>
<keyword evidence="8 11" id="KW-0407">Ion channel</keyword>
<dbReference type="AlphaFoldDB" id="A0A2U9AVU8"/>
<feature type="transmembrane region" description="Helical" evidence="9">
    <location>
        <begin position="12"/>
        <end position="38"/>
    </location>
</feature>
<keyword evidence="7 9" id="KW-0472">Membrane</keyword>
<dbReference type="GO" id="GO:0022841">
    <property type="term" value="F:potassium ion leak channel activity"/>
    <property type="evidence" value="ECO:0007669"/>
    <property type="project" value="TreeGrafter"/>
</dbReference>
<evidence type="ECO:0000256" key="7">
    <source>
        <dbReference type="ARBA" id="ARBA00023136"/>
    </source>
</evidence>
<keyword evidence="2" id="KW-0813">Transport</keyword>
<dbReference type="PRINTS" id="PR01096">
    <property type="entry name" value="TWIK1CHANNEL"/>
</dbReference>
<evidence type="ECO:0000256" key="5">
    <source>
        <dbReference type="ARBA" id="ARBA00022989"/>
    </source>
</evidence>
<dbReference type="PANTHER" id="PTHR11003">
    <property type="entry name" value="POTASSIUM CHANNEL, SUBFAMILY K"/>
    <property type="match status" value="1"/>
</dbReference>
<feature type="domain" description="Potassium channel" evidence="10">
    <location>
        <begin position="83"/>
        <end position="140"/>
    </location>
</feature>
<dbReference type="GO" id="GO:0030322">
    <property type="term" value="P:stabilization of membrane potential"/>
    <property type="evidence" value="ECO:0007669"/>
    <property type="project" value="TreeGrafter"/>
</dbReference>
<reference evidence="11 12" key="1">
    <citation type="submission" date="2017-12" db="EMBL/GenBank/DDBJ databases">
        <title>Integrating genomic resources of turbot (Scophthalmus maximus) in depth evaluation of genetic and physical mapping variation across individuals.</title>
        <authorList>
            <person name="Martinez P."/>
        </authorList>
    </citation>
    <scope>NUCLEOTIDE SEQUENCE [LARGE SCALE GENOMIC DNA]</scope>
</reference>
<keyword evidence="4" id="KW-0630">Potassium</keyword>
<feature type="transmembrane region" description="Helical" evidence="9">
    <location>
        <begin position="164"/>
        <end position="187"/>
    </location>
</feature>
<dbReference type="GO" id="GO:0005886">
    <property type="term" value="C:plasma membrane"/>
    <property type="evidence" value="ECO:0007669"/>
    <property type="project" value="TreeGrafter"/>
</dbReference>
<accession>A0A2U9AVU8</accession>
<dbReference type="Pfam" id="PF07885">
    <property type="entry name" value="Ion_trans_2"/>
    <property type="match status" value="2"/>
</dbReference>
<evidence type="ECO:0000256" key="8">
    <source>
        <dbReference type="ARBA" id="ARBA00023303"/>
    </source>
</evidence>
<evidence type="ECO:0000256" key="4">
    <source>
        <dbReference type="ARBA" id="ARBA00022958"/>
    </source>
</evidence>
<evidence type="ECO:0000256" key="1">
    <source>
        <dbReference type="ARBA" id="ARBA00004141"/>
    </source>
</evidence>
<dbReference type="Gene3D" id="1.10.287.70">
    <property type="match status" value="1"/>
</dbReference>
<feature type="transmembrane region" description="Helical" evidence="9">
    <location>
        <begin position="229"/>
        <end position="247"/>
    </location>
</feature>
<evidence type="ECO:0000256" key="2">
    <source>
        <dbReference type="ARBA" id="ARBA00022448"/>
    </source>
</evidence>
<keyword evidence="5 9" id="KW-1133">Transmembrane helix</keyword>
<keyword evidence="6" id="KW-0406">Ion transport</keyword>
<feature type="transmembrane region" description="Helical" evidence="9">
    <location>
        <begin position="116"/>
        <end position="134"/>
    </location>
</feature>
<keyword evidence="3 9" id="KW-0812">Transmembrane</keyword>
<dbReference type="STRING" id="52904.ENSSMAP00000013028"/>
<evidence type="ECO:0000313" key="12">
    <source>
        <dbReference type="Proteomes" id="UP000246464"/>
    </source>
</evidence>
<dbReference type="EMBL" id="CP026243">
    <property type="protein sequence ID" value="AWO95794.1"/>
    <property type="molecule type" value="Genomic_DNA"/>
</dbReference>
<feature type="domain" description="Potassium channel" evidence="10">
    <location>
        <begin position="175"/>
        <end position="253"/>
    </location>
</feature>
<dbReference type="InterPro" id="IPR003280">
    <property type="entry name" value="2pore_dom_K_chnl"/>
</dbReference>
<dbReference type="SUPFAM" id="SSF81324">
    <property type="entry name" value="Voltage-gated potassium channels"/>
    <property type="match status" value="2"/>
</dbReference>
<dbReference type="GO" id="GO:0015271">
    <property type="term" value="F:outward rectifier potassium channel activity"/>
    <property type="evidence" value="ECO:0007669"/>
    <property type="project" value="TreeGrafter"/>
</dbReference>
<evidence type="ECO:0000313" key="11">
    <source>
        <dbReference type="EMBL" id="AWO95794.1"/>
    </source>
</evidence>
<gene>
    <name evidence="11" type="ORF">SMAX5B_004987</name>
</gene>
<dbReference type="PANTHER" id="PTHR11003:SF59">
    <property type="entry name" value="POTASSIUM CHANNEL SUBFAMILY K MEMBER 1"/>
    <property type="match status" value="1"/>
</dbReference>
<sequence length="330" mass="36254">MARQMSSLRLSIRANAFTCLAVCYLLFVLLGGAVFSVVEEPLERELRAEVEELRRSFLRGHPCVEEGELSELLGRVLTADAEQGRLDFASSLYFVIVTLTTMGSDSYTPKSDDGKLFCIFYCALGIPSTLFLLSRLSNMLLPVVTHSPVQRLHTHWALPYARAALVHASLLSVLLLLLLFFLPALLVCMVEPDWSFVDALFFCFVTLSTVGEGGASLGESWGPLAKDTLKLLTTCYLLVGLVLILTFRDTVLQVPQVSVAMRLFSGSDRAQLDGVHLSELTLSEDNCAEEPQYSQSVCTISSAPFQLMSPCSDLQGPKTSTLENTRPSQL</sequence>
<dbReference type="Proteomes" id="UP000246464">
    <property type="component" value="Chromosome 1"/>
</dbReference>
<dbReference type="InterPro" id="IPR001779">
    <property type="entry name" value="2pore_dom_K_chnl_TWIK1"/>
</dbReference>
<dbReference type="InterPro" id="IPR013099">
    <property type="entry name" value="K_chnl_dom"/>
</dbReference>
<protein>
    <submittedName>
        <fullName evidence="11">Putative potassium channel subfamily K member 1-like</fullName>
    </submittedName>
</protein>
<name>A0A2U9AVU8_SCOMX</name>
<comment type="subcellular location">
    <subcellularLocation>
        <location evidence="1">Membrane</location>
        <topology evidence="1">Multi-pass membrane protein</topology>
    </subcellularLocation>
</comment>
<keyword evidence="12" id="KW-1185">Reference proteome</keyword>
<proteinExistence type="predicted"/>
<evidence type="ECO:0000256" key="6">
    <source>
        <dbReference type="ARBA" id="ARBA00023065"/>
    </source>
</evidence>
<evidence type="ECO:0000259" key="10">
    <source>
        <dbReference type="Pfam" id="PF07885"/>
    </source>
</evidence>
<organism evidence="11 12">
    <name type="scientific">Scophthalmus maximus</name>
    <name type="common">Turbot</name>
    <name type="synonym">Psetta maxima</name>
    <dbReference type="NCBI Taxonomy" id="52904"/>
    <lineage>
        <taxon>Eukaryota</taxon>
        <taxon>Metazoa</taxon>
        <taxon>Chordata</taxon>
        <taxon>Craniata</taxon>
        <taxon>Vertebrata</taxon>
        <taxon>Euteleostomi</taxon>
        <taxon>Actinopterygii</taxon>
        <taxon>Neopterygii</taxon>
        <taxon>Teleostei</taxon>
        <taxon>Neoteleostei</taxon>
        <taxon>Acanthomorphata</taxon>
        <taxon>Carangaria</taxon>
        <taxon>Pleuronectiformes</taxon>
        <taxon>Pleuronectoidei</taxon>
        <taxon>Scophthalmidae</taxon>
        <taxon>Scophthalmus</taxon>
    </lineage>
</organism>